<protein>
    <recommendedName>
        <fullName evidence="14">Aspartokinase</fullName>
        <ecNumber evidence="14">2.7.2.4</ecNumber>
    </recommendedName>
</protein>
<dbReference type="UniPathway" id="UPA00051">
    <property type="reaction ID" value="UER00462"/>
</dbReference>
<dbReference type="Pfam" id="PF00696">
    <property type="entry name" value="AA_kinase"/>
    <property type="match status" value="1"/>
</dbReference>
<dbReference type="GO" id="GO:0005829">
    <property type="term" value="C:cytosol"/>
    <property type="evidence" value="ECO:0007669"/>
    <property type="project" value="TreeGrafter"/>
</dbReference>
<evidence type="ECO:0000256" key="1">
    <source>
        <dbReference type="ARBA" id="ARBA00003121"/>
    </source>
</evidence>
<dbReference type="GO" id="GO:0005524">
    <property type="term" value="F:ATP binding"/>
    <property type="evidence" value="ECO:0007669"/>
    <property type="project" value="UniProtKB-KW"/>
</dbReference>
<evidence type="ECO:0000256" key="6">
    <source>
        <dbReference type="ARBA" id="ARBA00022679"/>
    </source>
</evidence>
<dbReference type="Gene3D" id="3.40.1160.10">
    <property type="entry name" value="Acetylglutamate kinase-like"/>
    <property type="match status" value="1"/>
</dbReference>
<evidence type="ECO:0000256" key="12">
    <source>
        <dbReference type="ARBA" id="ARBA00047872"/>
    </source>
</evidence>
<dbReference type="Proteomes" id="UP000377798">
    <property type="component" value="Unassembled WGS sequence"/>
</dbReference>
<comment type="pathway">
    <text evidence="2 15">Amino-acid biosynthesis; L-lysine biosynthesis via DAP pathway; (S)-tetrahydrodipicolinate from L-aspartate: step 1/4.</text>
</comment>
<comment type="function">
    <text evidence="1">Catalyzes the phosphorylation of the beta-carboxyl group of aspartic acid with ATP to yield 4-phospho-L-aspartate, which is involved in the branched biosynthetic pathway leading to the biosynthesis of amino acids threonine, isoleucine and methionine.</text>
</comment>
<dbReference type="GO" id="GO:0009090">
    <property type="term" value="P:homoserine biosynthetic process"/>
    <property type="evidence" value="ECO:0007669"/>
    <property type="project" value="TreeGrafter"/>
</dbReference>
<dbReference type="EC" id="2.7.2.4" evidence="14"/>
<dbReference type="InterPro" id="IPR001341">
    <property type="entry name" value="Asp_kinase"/>
</dbReference>
<keyword evidence="8 14" id="KW-0418">Kinase</keyword>
<dbReference type="InterPro" id="IPR001048">
    <property type="entry name" value="Asp/Glu/Uridylate_kinase"/>
</dbReference>
<dbReference type="SUPFAM" id="SSF53633">
    <property type="entry name" value="Carbamate kinase-like"/>
    <property type="match status" value="1"/>
</dbReference>
<comment type="pathway">
    <text evidence="3 15">Amino-acid biosynthesis; L-methionine biosynthesis via de novo pathway; L-homoserine from L-aspartate: step 1/3.</text>
</comment>
<organism evidence="17 18">
    <name type="scientific">Urinicoccus massiliensis</name>
    <dbReference type="NCBI Taxonomy" id="1723382"/>
    <lineage>
        <taxon>Bacteria</taxon>
        <taxon>Bacillati</taxon>
        <taxon>Bacillota</taxon>
        <taxon>Tissierellia</taxon>
        <taxon>Tissierellales</taxon>
        <taxon>Peptoniphilaceae</taxon>
        <taxon>Urinicoccus</taxon>
    </lineage>
</organism>
<dbReference type="Gene3D" id="3.30.2130.10">
    <property type="entry name" value="VC0802-like"/>
    <property type="match status" value="1"/>
</dbReference>
<dbReference type="PANTHER" id="PTHR21499">
    <property type="entry name" value="ASPARTATE KINASE"/>
    <property type="match status" value="1"/>
</dbReference>
<evidence type="ECO:0000256" key="10">
    <source>
        <dbReference type="ARBA" id="ARBA00022915"/>
    </source>
</evidence>
<dbReference type="GO" id="GO:0009089">
    <property type="term" value="P:lysine biosynthetic process via diaminopimelate"/>
    <property type="evidence" value="ECO:0007669"/>
    <property type="project" value="UniProtKB-UniPathway"/>
</dbReference>
<dbReference type="NCBIfam" id="NF006540">
    <property type="entry name" value="PRK09034.1"/>
    <property type="match status" value="1"/>
</dbReference>
<name>A0A8H2M5X3_9FIRM</name>
<evidence type="ECO:0000256" key="13">
    <source>
        <dbReference type="PIRSR" id="PIRSR000726-1"/>
    </source>
</evidence>
<dbReference type="UniPathway" id="UPA00034">
    <property type="reaction ID" value="UER00015"/>
</dbReference>
<evidence type="ECO:0000256" key="14">
    <source>
        <dbReference type="RuleBase" id="RU003448"/>
    </source>
</evidence>
<evidence type="ECO:0000256" key="9">
    <source>
        <dbReference type="ARBA" id="ARBA00022840"/>
    </source>
</evidence>
<evidence type="ECO:0000256" key="4">
    <source>
        <dbReference type="ARBA" id="ARBA00005139"/>
    </source>
</evidence>
<dbReference type="GO" id="GO:0004072">
    <property type="term" value="F:aspartate kinase activity"/>
    <property type="evidence" value="ECO:0007669"/>
    <property type="project" value="UniProtKB-EC"/>
</dbReference>
<feature type="binding site" evidence="13">
    <location>
        <position position="51"/>
    </location>
    <ligand>
        <name>substrate</name>
    </ligand>
</feature>
<keyword evidence="7 13" id="KW-0547">Nucleotide-binding</keyword>
<comment type="caution">
    <text evidence="17">The sequence shown here is derived from an EMBL/GenBank/DDBJ whole genome shotgun (WGS) entry which is preliminary data.</text>
</comment>
<evidence type="ECO:0000313" key="18">
    <source>
        <dbReference type="Proteomes" id="UP000377798"/>
    </source>
</evidence>
<dbReference type="PROSITE" id="PS51671">
    <property type="entry name" value="ACT"/>
    <property type="match status" value="1"/>
</dbReference>
<dbReference type="InterPro" id="IPR002912">
    <property type="entry name" value="ACT_dom"/>
</dbReference>
<feature type="binding site" evidence="13">
    <location>
        <position position="116"/>
    </location>
    <ligand>
        <name>substrate</name>
    </ligand>
</feature>
<dbReference type="UniPathway" id="UPA00050">
    <property type="reaction ID" value="UER00461"/>
</dbReference>
<comment type="catalytic activity">
    <reaction evidence="12 14">
        <text>L-aspartate + ATP = 4-phospho-L-aspartate + ADP</text>
        <dbReference type="Rhea" id="RHEA:23776"/>
        <dbReference type="ChEBI" id="CHEBI:29991"/>
        <dbReference type="ChEBI" id="CHEBI:30616"/>
        <dbReference type="ChEBI" id="CHEBI:57535"/>
        <dbReference type="ChEBI" id="CHEBI:456216"/>
        <dbReference type="EC" id="2.7.2.4"/>
    </reaction>
</comment>
<gene>
    <name evidence="17" type="primary">thrA</name>
    <name evidence="17" type="ORF">NCTC13150_01608</name>
</gene>
<dbReference type="InterPro" id="IPR005260">
    <property type="entry name" value="Asp_kin_monofn"/>
</dbReference>
<dbReference type="InterPro" id="IPR018042">
    <property type="entry name" value="Aspartate_kinase_CS"/>
</dbReference>
<evidence type="ECO:0000256" key="8">
    <source>
        <dbReference type="ARBA" id="ARBA00022777"/>
    </source>
</evidence>
<dbReference type="GO" id="GO:0009088">
    <property type="term" value="P:threonine biosynthetic process"/>
    <property type="evidence" value="ECO:0007669"/>
    <property type="project" value="UniProtKB-UniPathway"/>
</dbReference>
<dbReference type="SUPFAM" id="SSF55021">
    <property type="entry name" value="ACT-like"/>
    <property type="match status" value="2"/>
</dbReference>
<keyword evidence="9 13" id="KW-0067">ATP-binding</keyword>
<dbReference type="NCBIfam" id="TIGR00657">
    <property type="entry name" value="asp_kinases"/>
    <property type="match status" value="1"/>
</dbReference>
<keyword evidence="15" id="KW-0028">Amino-acid biosynthesis</keyword>
<evidence type="ECO:0000313" key="17">
    <source>
        <dbReference type="EMBL" id="VFB17029.1"/>
    </source>
</evidence>
<evidence type="ECO:0000256" key="11">
    <source>
        <dbReference type="ARBA" id="ARBA00023154"/>
    </source>
</evidence>
<dbReference type="InterPro" id="IPR045865">
    <property type="entry name" value="ACT-like_dom_sf"/>
</dbReference>
<sequence length="439" mass="48516">MTLVVAKFGGTSLANGGQFKKVYDIIQADPNKKYIVPSAPGKENDQDTKITDLLYLLYDLASHGISYNEVFSMFKNRYLDICREIGVEMDLQDYFDEIRQAIEEKASKEYLSSRGEYLNGLILAKYLDIPFVDAKNVMLFKAPHILDEQRTYKALAEMKKSFDSAVIPGFYGSLPDGSITTFSRGGGDLSGAIVARGVGADLYENWTDVSGFLAADPKIIQNPRRIKEISYRELRELSYMGASILHEEAIFPVISQGIPISIKNTNAPEEEGTRIVPSSREGDQDGEITGIAGRQGFSVINIDKVQMNRDLSFSRKVFSILEANDIYVEHIPSSIDSLSLIVSDDQLQGKKKRITSEIKALCNPDNISVETDISLIAVVGQNMRNHIGTSAKVFTALAQAKVNVEMITQGSSELNIIVGVDTADYDTAIKAIYRAFNRG</sequence>
<feature type="binding site" evidence="13">
    <location>
        <begin position="7"/>
        <end position="10"/>
    </location>
    <ligand>
        <name>ATP</name>
        <dbReference type="ChEBI" id="CHEBI:30616"/>
    </ligand>
</feature>
<evidence type="ECO:0000256" key="3">
    <source>
        <dbReference type="ARBA" id="ARBA00004986"/>
    </source>
</evidence>
<evidence type="ECO:0000256" key="15">
    <source>
        <dbReference type="RuleBase" id="RU004249"/>
    </source>
</evidence>
<feature type="binding site" evidence="13">
    <location>
        <begin position="207"/>
        <end position="208"/>
    </location>
    <ligand>
        <name>ATP</name>
        <dbReference type="ChEBI" id="CHEBI:30616"/>
    </ligand>
</feature>
<keyword evidence="18" id="KW-1185">Reference proteome</keyword>
<keyword evidence="11" id="KW-0457">Lysine biosynthesis</keyword>
<dbReference type="PIRSF" id="PIRSF000726">
    <property type="entry name" value="Asp_kin"/>
    <property type="match status" value="1"/>
</dbReference>
<evidence type="ECO:0000256" key="7">
    <source>
        <dbReference type="ARBA" id="ARBA00022741"/>
    </source>
</evidence>
<dbReference type="PROSITE" id="PS00324">
    <property type="entry name" value="ASPARTOKINASE"/>
    <property type="match status" value="1"/>
</dbReference>
<evidence type="ECO:0000256" key="2">
    <source>
        <dbReference type="ARBA" id="ARBA00004766"/>
    </source>
</evidence>
<comment type="pathway">
    <text evidence="4 15">Amino-acid biosynthesis; L-threonine biosynthesis; L-threonine from L-aspartate: step 1/5.</text>
</comment>
<dbReference type="PANTHER" id="PTHR21499:SF67">
    <property type="entry name" value="ASPARTOKINASE 3"/>
    <property type="match status" value="1"/>
</dbReference>
<evidence type="ECO:0000259" key="16">
    <source>
        <dbReference type="PROSITE" id="PS51671"/>
    </source>
</evidence>
<keyword evidence="6 14" id="KW-0808">Transferase</keyword>
<dbReference type="FunFam" id="3.30.2130.10:FF:000001">
    <property type="entry name" value="Bifunctional aspartokinase/homoserine dehydrogenase"/>
    <property type="match status" value="1"/>
</dbReference>
<dbReference type="CDD" id="cd04916">
    <property type="entry name" value="ACT_AKiii-YclM-BS_2"/>
    <property type="match status" value="1"/>
</dbReference>
<keyword evidence="10" id="KW-0220">Diaminopimelate biosynthesis</keyword>
<reference evidence="17 18" key="1">
    <citation type="submission" date="2019-02" db="EMBL/GenBank/DDBJ databases">
        <authorList>
            <consortium name="Pathogen Informatics"/>
        </authorList>
    </citation>
    <scope>NUCLEOTIDE SEQUENCE [LARGE SCALE GENOMIC DNA]</scope>
    <source>
        <strain evidence="17 18">3012STDY7089603</strain>
    </source>
</reference>
<dbReference type="GO" id="GO:0019877">
    <property type="term" value="P:diaminopimelate biosynthetic process"/>
    <property type="evidence" value="ECO:0007669"/>
    <property type="project" value="UniProtKB-KW"/>
</dbReference>
<accession>A0A8H2M5X3</accession>
<proteinExistence type="inferred from homology"/>
<dbReference type="RefSeq" id="WP_034439981.1">
    <property type="nucleotide sequence ID" value="NZ_CAACYI010000001.1"/>
</dbReference>
<dbReference type="AlphaFoldDB" id="A0A8H2M5X3"/>
<dbReference type="InterPro" id="IPR054352">
    <property type="entry name" value="ACT_Aspartokinase"/>
</dbReference>
<dbReference type="Pfam" id="PF22468">
    <property type="entry name" value="ACT_9"/>
    <property type="match status" value="1"/>
</dbReference>
<feature type="domain" description="ACT" evidence="16">
    <location>
        <begin position="378"/>
        <end position="439"/>
    </location>
</feature>
<comment type="similarity">
    <text evidence="5 14">Belongs to the aspartokinase family.</text>
</comment>
<dbReference type="InterPro" id="IPR036393">
    <property type="entry name" value="AceGlu_kinase-like_sf"/>
</dbReference>
<dbReference type="EMBL" id="CAACYI010000001">
    <property type="protein sequence ID" value="VFB17029.1"/>
    <property type="molecule type" value="Genomic_DNA"/>
</dbReference>
<evidence type="ECO:0000256" key="5">
    <source>
        <dbReference type="ARBA" id="ARBA00010122"/>
    </source>
</evidence>